<dbReference type="PANTHER" id="PTHR30535:SF34">
    <property type="entry name" value="MOLYBDATE-BINDING PROTEIN MOLA"/>
    <property type="match status" value="1"/>
</dbReference>
<dbReference type="EMBL" id="CP046996">
    <property type="protein sequence ID" value="QGZ99473.1"/>
    <property type="molecule type" value="Genomic_DNA"/>
</dbReference>
<dbReference type="Gene3D" id="3.40.50.1980">
    <property type="entry name" value="Nitrogenase molybdenum iron protein domain"/>
    <property type="match status" value="2"/>
</dbReference>
<dbReference type="InterPro" id="IPR050902">
    <property type="entry name" value="ABC_Transporter_SBP"/>
</dbReference>
<comment type="similarity">
    <text evidence="1">Belongs to the bacterial solute-binding protein 8 family.</text>
</comment>
<dbReference type="Pfam" id="PF01497">
    <property type="entry name" value="Peripla_BP_2"/>
    <property type="match status" value="1"/>
</dbReference>
<feature type="chain" id="PRO_5032723887" evidence="2">
    <location>
        <begin position="28"/>
        <end position="404"/>
    </location>
</feature>
<evidence type="ECO:0000256" key="1">
    <source>
        <dbReference type="ARBA" id="ARBA00008814"/>
    </source>
</evidence>
<reference evidence="4 5" key="1">
    <citation type="submission" date="2019-12" db="EMBL/GenBank/DDBJ databases">
        <title>Sequence classification of anaerobic respiratory reductive dehalogenases: First we see many, then we see few.</title>
        <authorList>
            <person name="Molenda O."/>
            <person name="Puentes Jacome L.A."/>
            <person name="Cao X."/>
            <person name="Nesbo C.L."/>
            <person name="Tang S."/>
            <person name="Morson N."/>
            <person name="Patron J."/>
            <person name="Lomheim L."/>
            <person name="Wishart D.S."/>
            <person name="Edwards E.A."/>
        </authorList>
    </citation>
    <scope>NUCLEOTIDE SEQUENCE [LARGE SCALE GENOMIC DNA]</scope>
    <source>
        <strain evidence="4 5">12DCA</strain>
    </source>
</reference>
<organism evidence="4 5">
    <name type="scientific">Dehalobacter restrictus</name>
    <dbReference type="NCBI Taxonomy" id="55583"/>
    <lineage>
        <taxon>Bacteria</taxon>
        <taxon>Bacillati</taxon>
        <taxon>Bacillota</taxon>
        <taxon>Clostridia</taxon>
        <taxon>Eubacteriales</taxon>
        <taxon>Desulfitobacteriaceae</taxon>
        <taxon>Dehalobacter</taxon>
    </lineage>
</organism>
<protein>
    <submittedName>
        <fullName evidence="4">ABC transporter substrate-binding protein</fullName>
    </submittedName>
</protein>
<name>A0A857DDZ7_9FIRM</name>
<proteinExistence type="inferred from homology"/>
<sequence>MKRKSQLQCFLILTMVLTLLVMPLGCAKETAQMDSGIAAAIGSVKDVKAMYPAGSSMNLKFAKNFSIAYLEDGMKLVTDGQKRQMLLLQEGQQAPAEYKELPTVTLPLSQAIYSSSTQVGYLRAFDNDMLFDSIVGVRMKAEDWDFDAMKNRMLSGQIKDIGDNTTTSTSYNHEIIQSLNPKLVFTSQGMGTEQQKLMEMLNQAGIPYLFDGSSTELDYRGTMEWLKFYAAFYNLEKEADIYFDQAIARIDEMKEKVKDAPKPKVGWGIISMGKVYVENGGSKSAQMVRDAGAEYIFNDIGAGQDGVTSISVEELYNRLAEADIFLNRGMPKYGPDIKSITDQAPVLAELPCFKDKKVWQITDSYWSTYHNIDQKYIELAAIFHPDLYPDYQFKNFILMPDVAE</sequence>
<evidence type="ECO:0000313" key="5">
    <source>
        <dbReference type="Proteomes" id="UP000430508"/>
    </source>
</evidence>
<feature type="signal peptide" evidence="2">
    <location>
        <begin position="1"/>
        <end position="27"/>
    </location>
</feature>
<dbReference type="PANTHER" id="PTHR30535">
    <property type="entry name" value="VITAMIN B12-BINDING PROTEIN"/>
    <property type="match status" value="1"/>
</dbReference>
<dbReference type="RefSeq" id="WP_025205038.1">
    <property type="nucleotide sequence ID" value="NZ_CP046996.1"/>
</dbReference>
<evidence type="ECO:0000259" key="3">
    <source>
        <dbReference type="PROSITE" id="PS50983"/>
    </source>
</evidence>
<dbReference type="Proteomes" id="UP000430508">
    <property type="component" value="Chromosome"/>
</dbReference>
<accession>A0A857DDZ7</accession>
<dbReference type="AlphaFoldDB" id="A0A857DDZ7"/>
<evidence type="ECO:0000313" key="4">
    <source>
        <dbReference type="EMBL" id="QGZ99473.1"/>
    </source>
</evidence>
<dbReference type="SUPFAM" id="SSF53807">
    <property type="entry name" value="Helical backbone' metal receptor"/>
    <property type="match status" value="1"/>
</dbReference>
<feature type="domain" description="Fe/B12 periplasmic-binding" evidence="3">
    <location>
        <begin position="110"/>
        <end position="391"/>
    </location>
</feature>
<keyword evidence="2" id="KW-0732">Signal</keyword>
<gene>
    <name evidence="4" type="ORF">GQ588_01750</name>
</gene>
<dbReference type="PROSITE" id="PS50983">
    <property type="entry name" value="FE_B12_PBP"/>
    <property type="match status" value="1"/>
</dbReference>
<evidence type="ECO:0000256" key="2">
    <source>
        <dbReference type="SAM" id="SignalP"/>
    </source>
</evidence>
<dbReference type="InterPro" id="IPR002491">
    <property type="entry name" value="ABC_transptr_periplasmic_BD"/>
</dbReference>